<name>A0A4Q9M032_9MICR</name>
<evidence type="ECO:0000313" key="2">
    <source>
        <dbReference type="EMBL" id="TBU13551.1"/>
    </source>
</evidence>
<feature type="domain" description="NrS-1 polymerase-like helicase" evidence="1">
    <location>
        <begin position="715"/>
        <end position="817"/>
    </location>
</feature>
<accession>A0A4Q9M032</accession>
<organism evidence="2 3">
    <name type="scientific">Hamiltosporidium tvaerminnensis</name>
    <dbReference type="NCBI Taxonomy" id="1176355"/>
    <lineage>
        <taxon>Eukaryota</taxon>
        <taxon>Fungi</taxon>
        <taxon>Fungi incertae sedis</taxon>
        <taxon>Microsporidia</taxon>
        <taxon>Dubosqiidae</taxon>
        <taxon>Hamiltosporidium</taxon>
    </lineage>
</organism>
<sequence>MKTIKKTNEEPGSEFELETVIDEWHEENLVFGYTTSIFGKRMTISGKDNFLELYKREIPKGYFNEFIRANAKVVLFFDLHSKEFQLDSLVDDIKRFVKGYFSGFDIQFIVSDATGKEKFSKHMIVRLFKEGKEYVFMNVSEVLSFVREHLNLPGVDLNVYKPGGCLLRAFGASKEKVGRKLVFDAKHTGLRKELDLIEHFVQWPGELGECIRTFISKQSFSCFKEESLVCNNQAITKVEGRTSDSKNSLFLKLLEWFHFKSKKIYRPRESEVKDGMLVIYVDVEPLDVCPYNVMHKSNKTYLRITVVNAVLKCHGCRLKSKNHLFEVKLEDVLNKEEIYILFRGNILQKQLLNNTHHLFLSKDPKAGLPIYNGSENSVRSKVGSPEQVKEFLGIESINMDTYHNLTASSYSVVSQDKSIELSFPKEKHITACQKELKRFSKNNVEVNIYQTFKSTTTINNIVVVDKNMNSVACLDEMYDKPNYIEIVYDEGYFLKSKLELDLDCEDSFLRIFMDSPTPVFFARFLTVVLGGRAIVVGDNLYVANINNIYKEYSKEATLGILAYLSEQFLKGLDGSRKLLKAQHANKDCKDRLFSKYRTMRLRLQSPRFLKSTMSVLFPFIRNEEKGLKFNTKFKLLPLKKGVFDSELRRIRETQLDDYISITLPFTEQDLLFSDHKKVAYLFLDNIFKNECEIEYVLNELRIILFDDSNDKVYFLIGEGASGKKTFINMLRIALKNLVGDLPVKALSNSKTLGMNRFFVNLRNCRIGVVAEYGAQILRVDIIKRLAKYERITVGSLYANPVTFPFKTRLLFVGKNLPKFSAVVDYALERRMKYIYFAKNLSIKENIKNHLELSNESVRHAIGLGLLQLILKEPINKELQIPTTFLRYLSYAFGELKAFVKFLENVIQEATDGYITFFEVYCMYHELDTEHTSKDVCRKPEYSTKFTEFKSYVKAKFNLDESHTRSADRKSIRVFKNLKIVSDNLNEFN</sequence>
<dbReference type="STRING" id="1176355.A0A4Q9M032"/>
<reference evidence="2 3" key="1">
    <citation type="submission" date="2017-12" db="EMBL/GenBank/DDBJ databases">
        <authorList>
            <person name="Pombert J.-F."/>
            <person name="Haag K.L."/>
            <person name="Ebert D."/>
        </authorList>
    </citation>
    <scope>NUCLEOTIDE SEQUENCE [LARGE SCALE GENOMIC DNA]</scope>
    <source>
        <strain evidence="2">IL-G-3</strain>
    </source>
</reference>
<dbReference type="OrthoDB" id="2375545at2759"/>
<proteinExistence type="predicted"/>
<dbReference type="Pfam" id="PF19263">
    <property type="entry name" value="DUF5906"/>
    <property type="match status" value="1"/>
</dbReference>
<dbReference type="AlphaFoldDB" id="A0A4Q9M032"/>
<dbReference type="InterPro" id="IPR027417">
    <property type="entry name" value="P-loop_NTPase"/>
</dbReference>
<keyword evidence="3" id="KW-1185">Reference proteome</keyword>
<evidence type="ECO:0000259" key="1">
    <source>
        <dbReference type="Pfam" id="PF19263"/>
    </source>
</evidence>
<dbReference type="InterPro" id="IPR045455">
    <property type="entry name" value="NrS-1_pol-like_helicase"/>
</dbReference>
<dbReference type="Proteomes" id="UP000292282">
    <property type="component" value="Unassembled WGS sequence"/>
</dbReference>
<dbReference type="EMBL" id="PITK01000397">
    <property type="protein sequence ID" value="TBU13551.1"/>
    <property type="molecule type" value="Genomic_DNA"/>
</dbReference>
<gene>
    <name evidence="2" type="ORF">CWI38_0397p0010</name>
</gene>
<evidence type="ECO:0000313" key="3">
    <source>
        <dbReference type="Proteomes" id="UP000292282"/>
    </source>
</evidence>
<comment type="caution">
    <text evidence="2">The sequence shown here is derived from an EMBL/GenBank/DDBJ whole genome shotgun (WGS) entry which is preliminary data.</text>
</comment>
<dbReference type="VEuPathDB" id="MicrosporidiaDB:CWI38_0397p0010"/>
<dbReference type="Gene3D" id="3.40.50.300">
    <property type="entry name" value="P-loop containing nucleotide triphosphate hydrolases"/>
    <property type="match status" value="1"/>
</dbReference>
<protein>
    <recommendedName>
        <fullName evidence="1">NrS-1 polymerase-like helicase domain-containing protein</fullName>
    </recommendedName>
</protein>